<comment type="similarity">
    <text evidence="1">Belongs to the peptidase S1C family.</text>
</comment>
<dbReference type="InterPro" id="IPR011782">
    <property type="entry name" value="Pept_S1C_Do"/>
</dbReference>
<dbReference type="SUPFAM" id="SSF50494">
    <property type="entry name" value="Trypsin-like serine proteases"/>
    <property type="match status" value="1"/>
</dbReference>
<evidence type="ECO:0000256" key="1">
    <source>
        <dbReference type="ARBA" id="ARBA00010541"/>
    </source>
</evidence>
<gene>
    <name evidence="11" type="ORF">FBZ96_103116</name>
</gene>
<reference evidence="11 12" key="1">
    <citation type="submission" date="2019-06" db="EMBL/GenBank/DDBJ databases">
        <title>Genomic Encyclopedia of Type Strains, Phase IV (KMG-V): Genome sequencing to study the core and pangenomes of soil and plant-associated prokaryotes.</title>
        <authorList>
            <person name="Whitman W."/>
        </authorList>
    </citation>
    <scope>NUCLEOTIDE SEQUENCE [LARGE SCALE GENOMIC DNA]</scope>
    <source>
        <strain evidence="11 12">BR 510</strain>
    </source>
</reference>
<feature type="binding site" evidence="8">
    <location>
        <position position="140"/>
    </location>
    <ligand>
        <name>substrate</name>
    </ligand>
</feature>
<dbReference type="Proteomes" id="UP000319949">
    <property type="component" value="Unassembled WGS sequence"/>
</dbReference>
<dbReference type="PRINTS" id="PR00834">
    <property type="entry name" value="PROTEASES2C"/>
</dbReference>
<keyword evidence="3 9" id="KW-0732">Signal</keyword>
<keyword evidence="4" id="KW-0677">Repeat</keyword>
<name>A0A560DW33_9BRAD</name>
<organism evidence="11 12">
    <name type="scientific">Bradyrhizobium stylosanthis</name>
    <dbReference type="NCBI Taxonomy" id="1803665"/>
    <lineage>
        <taxon>Bacteria</taxon>
        <taxon>Pseudomonadati</taxon>
        <taxon>Pseudomonadota</taxon>
        <taxon>Alphaproteobacteria</taxon>
        <taxon>Hyphomicrobiales</taxon>
        <taxon>Nitrobacteraceae</taxon>
        <taxon>Bradyrhizobium</taxon>
    </lineage>
</organism>
<protein>
    <submittedName>
        <fullName evidence="11">Do/DeqQ family serine protease</fullName>
    </submittedName>
</protein>
<dbReference type="PANTHER" id="PTHR22939">
    <property type="entry name" value="SERINE PROTEASE FAMILY S1C HTRA-RELATED"/>
    <property type="match status" value="1"/>
</dbReference>
<accession>A0A560DW33</accession>
<evidence type="ECO:0000256" key="2">
    <source>
        <dbReference type="ARBA" id="ARBA00022670"/>
    </source>
</evidence>
<dbReference type="InterPro" id="IPR001940">
    <property type="entry name" value="Peptidase_S1C"/>
</dbReference>
<feature type="domain" description="PDZ" evidence="10">
    <location>
        <begin position="254"/>
        <end position="352"/>
    </location>
</feature>
<keyword evidence="5" id="KW-0378">Hydrolase</keyword>
<feature type="active site" description="Charge relay system" evidence="7">
    <location>
        <position position="110"/>
    </location>
</feature>
<evidence type="ECO:0000256" key="3">
    <source>
        <dbReference type="ARBA" id="ARBA00022729"/>
    </source>
</evidence>
<feature type="domain" description="PDZ" evidence="10">
    <location>
        <begin position="345"/>
        <end position="460"/>
    </location>
</feature>
<dbReference type="Gene3D" id="2.40.10.120">
    <property type="match status" value="1"/>
</dbReference>
<proteinExistence type="inferred from homology"/>
<dbReference type="NCBIfam" id="TIGR02037">
    <property type="entry name" value="degP_htrA_DO"/>
    <property type="match status" value="1"/>
</dbReference>
<feature type="signal peptide" evidence="9">
    <location>
        <begin position="1"/>
        <end position="27"/>
    </location>
</feature>
<dbReference type="EMBL" id="VITK01000003">
    <property type="protein sequence ID" value="TWB01345.1"/>
    <property type="molecule type" value="Genomic_DNA"/>
</dbReference>
<feature type="binding site" evidence="8">
    <location>
        <begin position="214"/>
        <end position="216"/>
    </location>
    <ligand>
        <name>substrate</name>
    </ligand>
</feature>
<evidence type="ECO:0000256" key="7">
    <source>
        <dbReference type="PIRSR" id="PIRSR611782-1"/>
    </source>
</evidence>
<dbReference type="Pfam" id="PF13180">
    <property type="entry name" value="PDZ_2"/>
    <property type="match status" value="2"/>
</dbReference>
<dbReference type="InterPro" id="IPR001478">
    <property type="entry name" value="PDZ"/>
</dbReference>
<evidence type="ECO:0000256" key="8">
    <source>
        <dbReference type="PIRSR" id="PIRSR611782-2"/>
    </source>
</evidence>
<dbReference type="InterPro" id="IPR009003">
    <property type="entry name" value="Peptidase_S1_PA"/>
</dbReference>
<evidence type="ECO:0000256" key="5">
    <source>
        <dbReference type="ARBA" id="ARBA00022801"/>
    </source>
</evidence>
<dbReference type="Gene3D" id="2.30.42.10">
    <property type="match status" value="2"/>
</dbReference>
<dbReference type="SMART" id="SM00228">
    <property type="entry name" value="PDZ"/>
    <property type="match status" value="2"/>
</dbReference>
<keyword evidence="6" id="KW-0720">Serine protease</keyword>
<dbReference type="GO" id="GO:0004252">
    <property type="term" value="F:serine-type endopeptidase activity"/>
    <property type="evidence" value="ECO:0007669"/>
    <property type="project" value="InterPro"/>
</dbReference>
<feature type="active site" description="Charge relay system" evidence="7">
    <location>
        <position position="216"/>
    </location>
</feature>
<evidence type="ECO:0000256" key="4">
    <source>
        <dbReference type="ARBA" id="ARBA00022737"/>
    </source>
</evidence>
<evidence type="ECO:0000256" key="6">
    <source>
        <dbReference type="ARBA" id="ARBA00022825"/>
    </source>
</evidence>
<dbReference type="SUPFAM" id="SSF50156">
    <property type="entry name" value="PDZ domain-like"/>
    <property type="match status" value="2"/>
</dbReference>
<feature type="active site" description="Charge relay system" evidence="7">
    <location>
        <position position="140"/>
    </location>
</feature>
<dbReference type="PROSITE" id="PS50106">
    <property type="entry name" value="PDZ"/>
    <property type="match status" value="2"/>
</dbReference>
<dbReference type="Pfam" id="PF13365">
    <property type="entry name" value="Trypsin_2"/>
    <property type="match status" value="1"/>
</dbReference>
<dbReference type="STRING" id="1803665.GCA_001641335_00518"/>
<dbReference type="InterPro" id="IPR036034">
    <property type="entry name" value="PDZ_sf"/>
</dbReference>
<dbReference type="PANTHER" id="PTHR22939:SF129">
    <property type="entry name" value="SERINE PROTEASE HTRA2, MITOCHONDRIAL"/>
    <property type="match status" value="1"/>
</dbReference>
<comment type="caution">
    <text evidence="11">The sequence shown here is derived from an EMBL/GenBank/DDBJ whole genome shotgun (WGS) entry which is preliminary data.</text>
</comment>
<evidence type="ECO:0000313" key="12">
    <source>
        <dbReference type="Proteomes" id="UP000319949"/>
    </source>
</evidence>
<keyword evidence="12" id="KW-1185">Reference proteome</keyword>
<feature type="chain" id="PRO_5038798046" evidence="9">
    <location>
        <begin position="28"/>
        <end position="469"/>
    </location>
</feature>
<evidence type="ECO:0000259" key="10">
    <source>
        <dbReference type="PROSITE" id="PS50106"/>
    </source>
</evidence>
<dbReference type="AlphaFoldDB" id="A0A560DW33"/>
<dbReference type="GO" id="GO:0006508">
    <property type="term" value="P:proteolysis"/>
    <property type="evidence" value="ECO:0007669"/>
    <property type="project" value="UniProtKB-KW"/>
</dbReference>
<keyword evidence="2 11" id="KW-0645">Protease</keyword>
<evidence type="ECO:0000256" key="9">
    <source>
        <dbReference type="SAM" id="SignalP"/>
    </source>
</evidence>
<dbReference type="RefSeq" id="WP_186467358.1">
    <property type="nucleotide sequence ID" value="NZ_VITK01000003.1"/>
</dbReference>
<sequence>MFRSIRPAVIVTALCIAFSAHFNPAAAQDRRVPSSPAELRLSYAPIVQRVQPAVVNVYAAKVVQNRNPLLDDPIFRRFFGVPGQQPEQMQRSLGSGVIVDASGLVVTNVHVIEGADQVKVSLSDKREFEAEILLKDPRTDLAVLRLKDTKEKFPTLDFTNSDELLVGDVVLAIGNPFGVGQTVTHGIISALARTQVGITDYQFFIQTDAAINPGNSGGALVDMSGKLAGINTAIYSRSGGSQGIGFAIPANMVRVVVASAKSGGKAVKRPWLGAKLQAVTPEIAESLGLRSPTGALVASVVPNGPAAKAGLKSSDLITGIDNQTVDDPNAFDYRFATRPLGGTAQIDVQRGGKPLKLGIALETAPDSGRNELVITTRSPFQGAKISTITPAIADELHLDADTDGVVVTEIGDGTAAQNVGFQKGDIILAVNSQKIAKTADLEKAAKDTPRLWRITVVRGGQQINVTLGG</sequence>
<evidence type="ECO:0000313" key="11">
    <source>
        <dbReference type="EMBL" id="TWB01345.1"/>
    </source>
</evidence>
<feature type="binding site" evidence="8">
    <location>
        <position position="110"/>
    </location>
    <ligand>
        <name>substrate</name>
    </ligand>
</feature>